<evidence type="ECO:0000313" key="2">
    <source>
        <dbReference type="Proteomes" id="UP000011770"/>
    </source>
</evidence>
<gene>
    <name evidence="1" type="ORF">LEP1GSC188_1789</name>
</gene>
<dbReference type="EMBL" id="AHOR02000075">
    <property type="protein sequence ID" value="EMF79879.1"/>
    <property type="molecule type" value="Genomic_DNA"/>
</dbReference>
<sequence>MIVLDLLTATFGIAFKTRSMGIVTRSSTSTAAFPGNFAINRTCVSAMSEYASFLISIHAQIPKTTVATDAINVASRKRRTPSSNTRIMISSLLFCETV</sequence>
<proteinExistence type="predicted"/>
<name>M3G1R2_9LEPT</name>
<protein>
    <submittedName>
        <fullName evidence="1">Uncharacterized protein</fullName>
    </submittedName>
</protein>
<accession>M3G1R2</accession>
<dbReference type="AlphaFoldDB" id="M3G1R2"/>
<organism evidence="1 2">
    <name type="scientific">Leptospira weilii serovar Topaz str. LT2116</name>
    <dbReference type="NCBI Taxonomy" id="1088540"/>
    <lineage>
        <taxon>Bacteria</taxon>
        <taxon>Pseudomonadati</taxon>
        <taxon>Spirochaetota</taxon>
        <taxon>Spirochaetia</taxon>
        <taxon>Leptospirales</taxon>
        <taxon>Leptospiraceae</taxon>
        <taxon>Leptospira</taxon>
    </lineage>
</organism>
<evidence type="ECO:0000313" key="1">
    <source>
        <dbReference type="EMBL" id="EMF79879.1"/>
    </source>
</evidence>
<reference evidence="1 2" key="1">
    <citation type="submission" date="2013-01" db="EMBL/GenBank/DDBJ databases">
        <authorList>
            <person name="Harkins D.M."/>
            <person name="Durkin A.S."/>
            <person name="Brinkac L.M."/>
            <person name="Haft D.H."/>
            <person name="Selengut J.D."/>
            <person name="Sanka R."/>
            <person name="DePew J."/>
            <person name="Purushe J."/>
            <person name="Tulsiani S.M."/>
            <person name="Graham G.C."/>
            <person name="Burns M.-A."/>
            <person name="Dohnt M.F."/>
            <person name="Smythe L.D."/>
            <person name="McKay D.B."/>
            <person name="Craig S.B."/>
            <person name="Vinetz J.M."/>
            <person name="Sutton G.G."/>
            <person name="Nierman W.C."/>
            <person name="Fouts D.E."/>
        </authorList>
    </citation>
    <scope>NUCLEOTIDE SEQUENCE [LARGE SCALE GENOMIC DNA]</scope>
    <source>
        <strain evidence="1 2">LT2116</strain>
    </source>
</reference>
<comment type="caution">
    <text evidence="1">The sequence shown here is derived from an EMBL/GenBank/DDBJ whole genome shotgun (WGS) entry which is preliminary data.</text>
</comment>
<dbReference type="Proteomes" id="UP000011770">
    <property type="component" value="Unassembled WGS sequence"/>
</dbReference>